<feature type="region of interest" description="Disordered" evidence="1">
    <location>
        <begin position="25"/>
        <end position="53"/>
    </location>
</feature>
<protein>
    <submittedName>
        <fullName evidence="3">Uncharacterized protein</fullName>
    </submittedName>
</protein>
<dbReference type="RefSeq" id="XP_044561188.1">
    <property type="nucleotide sequence ID" value="XM_044707781.1"/>
</dbReference>
<feature type="transmembrane region" description="Helical" evidence="2">
    <location>
        <begin position="74"/>
        <end position="95"/>
    </location>
</feature>
<keyword evidence="4" id="KW-1185">Reference proteome</keyword>
<dbReference type="AlphaFoldDB" id="A0A6A5BSV5"/>
<dbReference type="VEuPathDB" id="AmoebaDB:NfTy_084000"/>
<keyword evidence="2" id="KW-1133">Transmembrane helix</keyword>
<comment type="caution">
    <text evidence="3">The sequence shown here is derived from an EMBL/GenBank/DDBJ whole genome shotgun (WGS) entry which is preliminary data.</text>
</comment>
<accession>A0A6A5BSV5</accession>
<evidence type="ECO:0000313" key="3">
    <source>
        <dbReference type="EMBL" id="KAF0976475.1"/>
    </source>
</evidence>
<keyword evidence="2" id="KW-0812">Transmembrane</keyword>
<evidence type="ECO:0000313" key="4">
    <source>
        <dbReference type="Proteomes" id="UP000444721"/>
    </source>
</evidence>
<feature type="transmembrane region" description="Helical" evidence="2">
    <location>
        <begin position="107"/>
        <end position="125"/>
    </location>
</feature>
<evidence type="ECO:0000256" key="2">
    <source>
        <dbReference type="SAM" id="Phobius"/>
    </source>
</evidence>
<proteinExistence type="predicted"/>
<name>A0A6A5BSV5_NAEFO</name>
<dbReference type="Proteomes" id="UP000444721">
    <property type="component" value="Unassembled WGS sequence"/>
</dbReference>
<reference evidence="3 4" key="1">
    <citation type="journal article" date="2019" name="Sci. Rep.">
        <title>Nanopore sequencing improves the draft genome of the human pathogenic amoeba Naegleria fowleri.</title>
        <authorList>
            <person name="Liechti N."/>
            <person name="Schurch N."/>
            <person name="Bruggmann R."/>
            <person name="Wittwer M."/>
        </authorList>
    </citation>
    <scope>NUCLEOTIDE SEQUENCE [LARGE SCALE GENOMIC DNA]</scope>
    <source>
        <strain evidence="3 4">ATCC 30894</strain>
    </source>
</reference>
<gene>
    <name evidence="3" type="ORF">FDP41_004374</name>
</gene>
<sequence length="236" mass="26477">MTSLIGLMYKVRSIQQAETKHFSSTIHVDTGQTSSPNTQNSPSTTRDGHISTQSTFNTNSSGVNYLTIARNPSLMTISTVMSFLFALIMHLRILIGRKQFPCFLYKLVYHLAVPSMSTTIILRTMRVAMLGLLNRLKEHLSDPPQVMNGIVIDIHSVSHPNDHTSPNSSPSSSYPLSHLNSSTTFTAVERKSQNEEFFFRTVNNMSTVQIANKICPSLLFGNNFHASFSLSYYWKH</sequence>
<organism evidence="3 4">
    <name type="scientific">Naegleria fowleri</name>
    <name type="common">Brain eating amoeba</name>
    <dbReference type="NCBI Taxonomy" id="5763"/>
    <lineage>
        <taxon>Eukaryota</taxon>
        <taxon>Discoba</taxon>
        <taxon>Heterolobosea</taxon>
        <taxon>Tetramitia</taxon>
        <taxon>Eutetramitia</taxon>
        <taxon>Vahlkampfiidae</taxon>
        <taxon>Naegleria</taxon>
    </lineage>
</organism>
<feature type="compositionally biased region" description="Low complexity" evidence="1">
    <location>
        <begin position="32"/>
        <end position="45"/>
    </location>
</feature>
<keyword evidence="2" id="KW-0472">Membrane</keyword>
<dbReference type="GeneID" id="68111592"/>
<dbReference type="VEuPathDB" id="AmoebaDB:FDP41_004374"/>
<dbReference type="EMBL" id="VFQX01000037">
    <property type="protein sequence ID" value="KAF0976475.1"/>
    <property type="molecule type" value="Genomic_DNA"/>
</dbReference>
<dbReference type="VEuPathDB" id="AmoebaDB:NF0131610"/>
<evidence type="ECO:0000256" key="1">
    <source>
        <dbReference type="SAM" id="MobiDB-lite"/>
    </source>
</evidence>